<dbReference type="OrthoDB" id="2119945at2759"/>
<dbReference type="PANTHER" id="PTHR34826">
    <property type="entry name" value="UPF0590 PROTEIN C409.17C"/>
    <property type="match status" value="1"/>
</dbReference>
<evidence type="ECO:0000313" key="3">
    <source>
        <dbReference type="EMBL" id="EFR04454.1"/>
    </source>
</evidence>
<evidence type="ECO:0000313" key="4">
    <source>
        <dbReference type="Proteomes" id="UP000002669"/>
    </source>
</evidence>
<dbReference type="STRING" id="535722.E4V380"/>
<dbReference type="InterPro" id="IPR013897">
    <property type="entry name" value="Duc1"/>
</dbReference>
<feature type="domain" description="Domain of unknown function at the cortex 1" evidence="2">
    <location>
        <begin position="11"/>
        <end position="294"/>
    </location>
</feature>
<dbReference type="HOGENOM" id="CLU_047849_0_1_1"/>
<accession>E4V380</accession>
<evidence type="ECO:0000259" key="2">
    <source>
        <dbReference type="Pfam" id="PF08588"/>
    </source>
</evidence>
<keyword evidence="4" id="KW-1185">Reference proteome</keyword>
<dbReference type="EMBL" id="DS989828">
    <property type="protein sequence ID" value="EFR04454.1"/>
    <property type="molecule type" value="Genomic_DNA"/>
</dbReference>
<dbReference type="eggNOG" id="ENOG502RXNE">
    <property type="taxonomic scope" value="Eukaryota"/>
</dbReference>
<dbReference type="AlphaFoldDB" id="E4V380"/>
<dbReference type="PANTHER" id="PTHR34826:SF2">
    <property type="entry name" value="UPF0590 PROTEIN C409.17C"/>
    <property type="match status" value="1"/>
</dbReference>
<proteinExistence type="predicted"/>
<dbReference type="Proteomes" id="UP000002669">
    <property type="component" value="Unassembled WGS sequence"/>
</dbReference>
<dbReference type="RefSeq" id="XP_003170217.1">
    <property type="nucleotide sequence ID" value="XM_003170169.1"/>
</dbReference>
<dbReference type="GeneID" id="10025456"/>
<dbReference type="InParanoid" id="E4V380"/>
<dbReference type="VEuPathDB" id="FungiDB:MGYG_07462"/>
<dbReference type="Pfam" id="PF08588">
    <property type="entry name" value="Duc1"/>
    <property type="match status" value="1"/>
</dbReference>
<reference evidence="4" key="1">
    <citation type="journal article" date="2012" name="MBio">
        <title>Comparative genome analysis of Trichophyton rubrum and related dermatophytes reveals candidate genes involved in infection.</title>
        <authorList>
            <person name="Martinez D.A."/>
            <person name="Oliver B.G."/>
            <person name="Graeser Y."/>
            <person name="Goldberg J.M."/>
            <person name="Li W."/>
            <person name="Martinez-Rossi N.M."/>
            <person name="Monod M."/>
            <person name="Shelest E."/>
            <person name="Barton R.C."/>
            <person name="Birch E."/>
            <person name="Brakhage A.A."/>
            <person name="Chen Z."/>
            <person name="Gurr S.J."/>
            <person name="Heiman D."/>
            <person name="Heitman J."/>
            <person name="Kosti I."/>
            <person name="Rossi A."/>
            <person name="Saif S."/>
            <person name="Samalova M."/>
            <person name="Saunders C.W."/>
            <person name="Shea T."/>
            <person name="Summerbell R.C."/>
            <person name="Xu J."/>
            <person name="Young S."/>
            <person name="Zeng Q."/>
            <person name="Birren B.W."/>
            <person name="Cuomo C.A."/>
            <person name="White T.C."/>
        </authorList>
    </citation>
    <scope>NUCLEOTIDE SEQUENCE [LARGE SCALE GENOMIC DNA]</scope>
    <source>
        <strain evidence="4">ATCC MYA-4604 / CBS 118893</strain>
    </source>
</reference>
<organism evidence="4">
    <name type="scientific">Arthroderma gypseum (strain ATCC MYA-4604 / CBS 118893)</name>
    <name type="common">Microsporum gypseum</name>
    <dbReference type="NCBI Taxonomy" id="535722"/>
    <lineage>
        <taxon>Eukaryota</taxon>
        <taxon>Fungi</taxon>
        <taxon>Dikarya</taxon>
        <taxon>Ascomycota</taxon>
        <taxon>Pezizomycotina</taxon>
        <taxon>Eurotiomycetes</taxon>
        <taxon>Eurotiomycetidae</taxon>
        <taxon>Onygenales</taxon>
        <taxon>Arthrodermataceae</taxon>
        <taxon>Nannizzia</taxon>
    </lineage>
</organism>
<feature type="region of interest" description="Disordered" evidence="1">
    <location>
        <begin position="301"/>
        <end position="321"/>
    </location>
</feature>
<evidence type="ECO:0000256" key="1">
    <source>
        <dbReference type="SAM" id="MobiDB-lite"/>
    </source>
</evidence>
<dbReference type="OMA" id="NHELRYT"/>
<protein>
    <recommendedName>
        <fullName evidence="2">Domain of unknown function at the cortex 1 domain-containing protein</fullName>
    </recommendedName>
</protein>
<gene>
    <name evidence="3" type="ORF">MGYG_07462</name>
</gene>
<name>E4V380_ARTGP</name>
<sequence>MASRESGPQYKLQITAGPTYDTSTHTIVHVNTDSNLCIETEHAKVNLCLRIQDYNGLPDSSPRTHAHFSHPTRINDQYSLAISFVPKKGIAGNDLVLGNDLDRPIRDRLPPGSSYAFKFIKWWVDPGLEGDIYADQPYIYGPCLSSWNYFRVCGKEDETENSDMEIHEAVVEEGGEGSGQAVREELQIPEDNGLRQKFFLDEQKRKVFEFEPGRVYKADFGNPYIGFSGMISSFPFLLERPSYVKSNWEADFTIRIPGFPVPVTKYIDEKNHELRYILKNKSNGDIYFVVLFTLLMQKEAQAEPGAEPPKDESASGEAEVD</sequence>